<dbReference type="STRING" id="1188229.GlitD10_2511"/>
<dbReference type="Proteomes" id="UP000180235">
    <property type="component" value="Chromosome"/>
</dbReference>
<name>A0A1J0AG08_9CYAN</name>
<evidence type="ECO:0000256" key="1">
    <source>
        <dbReference type="SAM" id="Phobius"/>
    </source>
</evidence>
<feature type="transmembrane region" description="Helical" evidence="1">
    <location>
        <begin position="71"/>
        <end position="89"/>
    </location>
</feature>
<organism evidence="2 3">
    <name type="scientific">Gloeomargarita lithophora Alchichica-D10</name>
    <dbReference type="NCBI Taxonomy" id="1188229"/>
    <lineage>
        <taxon>Bacteria</taxon>
        <taxon>Bacillati</taxon>
        <taxon>Cyanobacteriota</taxon>
        <taxon>Cyanophyceae</taxon>
        <taxon>Gloeomargaritales</taxon>
        <taxon>Gloeomargaritaceae</taxon>
        <taxon>Gloeomargarita</taxon>
    </lineage>
</organism>
<keyword evidence="1" id="KW-0472">Membrane</keyword>
<protein>
    <submittedName>
        <fullName evidence="2">Uncharacterized protein</fullName>
    </submittedName>
</protein>
<proteinExistence type="predicted"/>
<dbReference type="AlphaFoldDB" id="A0A1J0AG08"/>
<dbReference type="EMBL" id="CP017675">
    <property type="protein sequence ID" value="APB34848.1"/>
    <property type="molecule type" value="Genomic_DNA"/>
</dbReference>
<reference evidence="2 3" key="1">
    <citation type="submission" date="2016-10" db="EMBL/GenBank/DDBJ databases">
        <title>Description of Gloeomargarita lithophora gen. nov., sp. nov., a thylakoid-bearing basal-branching cyanobacterium with intracellular carbonates, and proposal for Gloeomargaritales ord. nov.</title>
        <authorList>
            <person name="Moreira D."/>
            <person name="Tavera R."/>
            <person name="Benzerara K."/>
            <person name="Skouri-Panet F."/>
            <person name="Couradeau E."/>
            <person name="Gerard E."/>
            <person name="Loussert C."/>
            <person name="Novelo E."/>
            <person name="Zivanovic Y."/>
            <person name="Lopez-Garcia P."/>
        </authorList>
    </citation>
    <scope>NUCLEOTIDE SEQUENCE [LARGE SCALE GENOMIC DNA]</scope>
    <source>
        <strain evidence="2 3">D10</strain>
    </source>
</reference>
<gene>
    <name evidence="2" type="ORF">GlitD10_2511</name>
</gene>
<sequence>MPSLKIHAWLVGIAFLYTVFPILIALLGVGLARLFNCSSVGLEYQCSIPGLGDLITLMVFAHWLGLLTLPTGGLLTIIGVLSLLGRLVGRLFR</sequence>
<keyword evidence="1" id="KW-0812">Transmembrane</keyword>
<dbReference type="RefSeq" id="WP_071455230.1">
    <property type="nucleotide sequence ID" value="NZ_CP017675.1"/>
</dbReference>
<evidence type="ECO:0000313" key="3">
    <source>
        <dbReference type="Proteomes" id="UP000180235"/>
    </source>
</evidence>
<keyword evidence="1" id="KW-1133">Transmembrane helix</keyword>
<dbReference type="KEGG" id="glt:GlitD10_2511"/>
<feature type="transmembrane region" description="Helical" evidence="1">
    <location>
        <begin position="6"/>
        <end position="32"/>
    </location>
</feature>
<accession>A0A1J0AG08</accession>
<keyword evidence="3" id="KW-1185">Reference proteome</keyword>
<evidence type="ECO:0000313" key="2">
    <source>
        <dbReference type="EMBL" id="APB34848.1"/>
    </source>
</evidence>